<dbReference type="GO" id="GO:0015689">
    <property type="term" value="P:molybdate ion transport"/>
    <property type="evidence" value="ECO:0000318"/>
    <property type="project" value="GO_Central"/>
</dbReference>
<dbReference type="PATRIC" id="fig|214092.21.peg.306"/>
<gene>
    <name evidence="2" type="ordered locus">YPO0080</name>
</gene>
<protein>
    <submittedName>
        <fullName evidence="2">Uncharacterized protein</fullName>
    </submittedName>
</protein>
<feature type="chain" id="PRO_5030058001" evidence="1">
    <location>
        <begin position="36"/>
        <end position="272"/>
    </location>
</feature>
<dbReference type="Gene3D" id="3.40.190.10">
    <property type="entry name" value="Periplasmic binding protein-like II"/>
    <property type="match status" value="2"/>
</dbReference>
<feature type="signal peptide" evidence="1">
    <location>
        <begin position="1"/>
        <end position="35"/>
    </location>
</feature>
<dbReference type="KEGG" id="ype:YPO0080"/>
<accession>A0A0H2W024</accession>
<keyword evidence="3" id="KW-1185">Reference proteome</keyword>
<organism evidence="2 3">
    <name type="scientific">Yersinia pestis</name>
    <dbReference type="NCBI Taxonomy" id="632"/>
    <lineage>
        <taxon>Bacteria</taxon>
        <taxon>Pseudomonadati</taxon>
        <taxon>Pseudomonadota</taxon>
        <taxon>Gammaproteobacteria</taxon>
        <taxon>Enterobacterales</taxon>
        <taxon>Yersiniaceae</taxon>
        <taxon>Yersinia</taxon>
    </lineage>
</organism>
<dbReference type="OrthoDB" id="8216219at2"/>
<reference evidence="2 3" key="1">
    <citation type="journal article" date="2001" name="Nature">
        <title>Genome sequence of Yersinia pestis, the causative agent of plague.</title>
        <authorList>
            <person name="Parkhill J."/>
            <person name="Wren B.W."/>
            <person name="Thomson N.R."/>
            <person name="Titball R.W."/>
            <person name="Holden M.T.G."/>
            <person name="Prentice M.B."/>
            <person name="Sebaihia M."/>
            <person name="James K.D."/>
            <person name="Churcher C."/>
            <person name="Mungall K.L."/>
            <person name="Baker S."/>
            <person name="Basham D."/>
            <person name="Bentley S.D."/>
            <person name="Brooks K."/>
            <person name="Cerdeno-Tarraga A.M."/>
            <person name="Chillingworth T."/>
            <person name="Cronin A."/>
            <person name="Davies R.M."/>
            <person name="Davis P."/>
            <person name="Dougan G."/>
            <person name="Feltwell T."/>
            <person name="Hamlin N."/>
            <person name="Holroyd S."/>
            <person name="Jagels K."/>
            <person name="Leather S."/>
            <person name="Karlyshev A.V."/>
            <person name="Moule S."/>
            <person name="Oyston P.C.F."/>
            <person name="Quail M."/>
            <person name="Rutherford K."/>
            <person name="Simmonds M."/>
            <person name="Skelton J."/>
            <person name="Stevens K."/>
            <person name="Whitehead S."/>
            <person name="Barrell B.G."/>
        </authorList>
    </citation>
    <scope>NUCLEOTIDE SEQUENCE [LARGE SCALE GENOMIC DNA]</scope>
    <source>
        <strain evidence="3">CO-92 / Biovar Orientalis</strain>
    </source>
</reference>
<dbReference type="Proteomes" id="UP000000815">
    <property type="component" value="Chromosome"/>
</dbReference>
<dbReference type="AlphaFoldDB" id="A0A2U2H3I6"/>
<evidence type="ECO:0000313" key="3">
    <source>
        <dbReference type="Proteomes" id="UP000000815"/>
    </source>
</evidence>
<dbReference type="PIR" id="AH0010">
    <property type="entry name" value="AH0010"/>
</dbReference>
<proteinExistence type="predicted"/>
<dbReference type="SUPFAM" id="SSF53850">
    <property type="entry name" value="Periplasmic binding protein-like II"/>
    <property type="match status" value="1"/>
</dbReference>
<accession>A0A2U2H3I6</accession>
<dbReference type="EMBL" id="AL590842">
    <property type="protein sequence ID" value="CAL18769.1"/>
    <property type="molecule type" value="Genomic_DNA"/>
</dbReference>
<evidence type="ECO:0000313" key="2">
    <source>
        <dbReference type="EMBL" id="CAL18769.1"/>
    </source>
</evidence>
<dbReference type="GO" id="GO:0030973">
    <property type="term" value="F:molybdate ion binding"/>
    <property type="evidence" value="ECO:0000318"/>
    <property type="project" value="GO_Central"/>
</dbReference>
<dbReference type="Pfam" id="PF13531">
    <property type="entry name" value="SBP_bac_11"/>
    <property type="match status" value="1"/>
</dbReference>
<accession>Q74Y83</accession>
<dbReference type="InterPro" id="IPR050682">
    <property type="entry name" value="ModA/WtpA"/>
</dbReference>
<keyword evidence="1" id="KW-0732">Signal</keyword>
<name>A0A2U2H3I6_YERPE</name>
<accession>A0A384KJ87</accession>
<dbReference type="OMA" id="RHGMEPA"/>
<sequence>MACLLAQYNSGDILMKYSNVIVSGLCMSMVSLATAAPTEVPSDEPVTLRIISSMATRQFLTEVIAQFAQQSKYQVELESVGGVDATKRVEAGEAFDVVILSANAIDKLIDSGKILPNSRIDLVKSGVAIAVKEGAQIMDVSSEETVKQAVLAANTIAYSTGPSGVYLTEVFEHWGIAEQIKDRIVKVPPGVPVGSLVAKGEVELGFQQLSELLHLKGIIILGPLPTDIQIMTHFSAGVPLKTNQQKAIKVLLDFLASPAATEAKIKNGMEPI</sequence>
<dbReference type="PANTHER" id="PTHR30632:SF11">
    <property type="entry name" value="BLR4797 PROTEIN"/>
    <property type="match status" value="1"/>
</dbReference>
<evidence type="ECO:0000256" key="1">
    <source>
        <dbReference type="SAM" id="SignalP"/>
    </source>
</evidence>
<dbReference type="PANTHER" id="PTHR30632">
    <property type="entry name" value="MOLYBDATE-BINDING PERIPLASMIC PROTEIN"/>
    <property type="match status" value="1"/>
</dbReference>